<dbReference type="GO" id="GO:0009707">
    <property type="term" value="C:chloroplast outer membrane"/>
    <property type="evidence" value="ECO:0007669"/>
    <property type="project" value="UniProtKB-SubCell"/>
</dbReference>
<protein>
    <recommendedName>
        <fullName evidence="15">STI1/HOP DP domain-containing protein</fullName>
    </recommendedName>
</protein>
<dbReference type="PANTHER" id="PTHR24203">
    <property type="entry name" value="ANKYRIN REPEAT FAMILY PROTEIN"/>
    <property type="match status" value="1"/>
</dbReference>
<feature type="domain" description="STI1/HOP DP" evidence="15">
    <location>
        <begin position="174"/>
        <end position="221"/>
    </location>
</feature>
<dbReference type="PROSITE" id="PS50297">
    <property type="entry name" value="ANK_REP_REGION"/>
    <property type="match status" value="2"/>
</dbReference>
<evidence type="ECO:0000256" key="2">
    <source>
        <dbReference type="ARBA" id="ARBA00004496"/>
    </source>
</evidence>
<accession>A0AAQ3KW82</accession>
<evidence type="ECO:0000256" key="8">
    <source>
        <dbReference type="ARBA" id="ARBA00023043"/>
    </source>
</evidence>
<dbReference type="GO" id="GO:0005634">
    <property type="term" value="C:nucleus"/>
    <property type="evidence" value="ECO:0007669"/>
    <property type="project" value="UniProtKB-SubCell"/>
</dbReference>
<evidence type="ECO:0000259" key="15">
    <source>
        <dbReference type="Pfam" id="PF17830"/>
    </source>
</evidence>
<evidence type="ECO:0000256" key="11">
    <source>
        <dbReference type="ARBA" id="ARBA00023242"/>
    </source>
</evidence>
<evidence type="ECO:0000256" key="4">
    <source>
        <dbReference type="ARBA" id="ARBA00022528"/>
    </source>
</evidence>
<gene>
    <name evidence="16" type="ORF">Cni_G24690</name>
</gene>
<keyword evidence="17" id="KW-1185">Reference proteome</keyword>
<dbReference type="GO" id="GO:0008289">
    <property type="term" value="F:lipid binding"/>
    <property type="evidence" value="ECO:0007669"/>
    <property type="project" value="UniProtKB-KW"/>
</dbReference>
<dbReference type="Gene3D" id="1.25.40.20">
    <property type="entry name" value="Ankyrin repeat-containing domain"/>
    <property type="match status" value="2"/>
</dbReference>
<name>A0AAQ3KW82_9LILI</name>
<evidence type="ECO:0000313" key="17">
    <source>
        <dbReference type="Proteomes" id="UP001327560"/>
    </source>
</evidence>
<dbReference type="PANTHER" id="PTHR24203:SF45">
    <property type="entry name" value="ANKYRIN REPEAT DOMAIN 6"/>
    <property type="match status" value="1"/>
</dbReference>
<dbReference type="EMBL" id="CP136897">
    <property type="protein sequence ID" value="WOL15909.1"/>
    <property type="molecule type" value="Genomic_DNA"/>
</dbReference>
<evidence type="ECO:0000256" key="13">
    <source>
        <dbReference type="PROSITE-ProRule" id="PRU00023"/>
    </source>
</evidence>
<dbReference type="FunFam" id="1.25.40.20:FF:000049">
    <property type="entry name" value="Ankyrin repeat domain-containing protein 2"/>
    <property type="match status" value="1"/>
</dbReference>
<evidence type="ECO:0000256" key="5">
    <source>
        <dbReference type="ARBA" id="ARBA00022640"/>
    </source>
</evidence>
<keyword evidence="11" id="KW-0539">Nucleus</keyword>
<dbReference type="SUPFAM" id="SSF48403">
    <property type="entry name" value="Ankyrin repeat"/>
    <property type="match status" value="1"/>
</dbReference>
<keyword evidence="10" id="KW-0472">Membrane</keyword>
<dbReference type="AlphaFoldDB" id="A0AAQ3KW82"/>
<feature type="repeat" description="ANK" evidence="13">
    <location>
        <begin position="280"/>
        <end position="312"/>
    </location>
</feature>
<evidence type="ECO:0000256" key="7">
    <source>
        <dbReference type="ARBA" id="ARBA00022805"/>
    </source>
</evidence>
<dbReference type="InterPro" id="IPR002110">
    <property type="entry name" value="Ankyrin_rpt"/>
</dbReference>
<keyword evidence="5" id="KW-0934">Plastid</keyword>
<feature type="compositionally biased region" description="Polar residues" evidence="14">
    <location>
        <begin position="51"/>
        <end position="66"/>
    </location>
</feature>
<evidence type="ECO:0000256" key="10">
    <source>
        <dbReference type="ARBA" id="ARBA00023136"/>
    </source>
</evidence>
<dbReference type="PROSITE" id="PS50088">
    <property type="entry name" value="ANK_REPEAT"/>
    <property type="match status" value="2"/>
</dbReference>
<dbReference type="Proteomes" id="UP001327560">
    <property type="component" value="Chromosome 8"/>
</dbReference>
<feature type="region of interest" description="Disordered" evidence="14">
    <location>
        <begin position="28"/>
        <end position="72"/>
    </location>
</feature>
<sequence length="372" mass="40451">MYSTEQPVDAATDGVIKGFHPKPSPICFAAMASGNQDDKSGENKNFAAGKSPTQQQGERQRNTSIPPTDFPANPFDFSAMQDLLNDPTIKEMAEQIAKDPVFNQMAEQLQKNVHTAGEEGVPPLDPQQYLSTMQQVMQNPQFMNMAERLGNAIMQDPAMSTMLDSFTNPAQKEQIEERMTRIKDDPALKGILEEIENGGPSAMMKYWNDPEALQKLGQAMGIGASGEGGTSTNVSGHEEVEDEGGYEDESIVHHTASVGDVQGLKKALDSGLDKDEEDSEGRRALHFACGYGEVKCAQILLEAGATVNALDKNKNTPLHYASGYGRKECVALLLEHGAAVTLQNLDGKTPIDVSKLNNQHEVLKLLEKDAFL</sequence>
<reference evidence="16 17" key="1">
    <citation type="submission" date="2023-10" db="EMBL/GenBank/DDBJ databases">
        <title>Chromosome-scale genome assembly provides insights into flower coloration mechanisms of Canna indica.</title>
        <authorList>
            <person name="Li C."/>
        </authorList>
    </citation>
    <scope>NUCLEOTIDE SEQUENCE [LARGE SCALE GENOMIC DNA]</scope>
    <source>
        <tissue evidence="16">Flower</tissue>
    </source>
</reference>
<keyword evidence="6" id="KW-0677">Repeat</keyword>
<dbReference type="Pfam" id="PF12796">
    <property type="entry name" value="Ank_2"/>
    <property type="match status" value="1"/>
</dbReference>
<dbReference type="InterPro" id="IPR036770">
    <property type="entry name" value="Ankyrin_rpt-contain_sf"/>
</dbReference>
<evidence type="ECO:0000256" key="3">
    <source>
        <dbReference type="ARBA" id="ARBA00022490"/>
    </source>
</evidence>
<evidence type="ECO:0000256" key="14">
    <source>
        <dbReference type="SAM" id="MobiDB-lite"/>
    </source>
</evidence>
<evidence type="ECO:0000313" key="16">
    <source>
        <dbReference type="EMBL" id="WOL15909.1"/>
    </source>
</evidence>
<evidence type="ECO:0000256" key="6">
    <source>
        <dbReference type="ARBA" id="ARBA00022737"/>
    </source>
</evidence>
<keyword evidence="4" id="KW-0150">Chloroplast</keyword>
<dbReference type="Pfam" id="PF17830">
    <property type="entry name" value="STI1-HOP_DP"/>
    <property type="match status" value="1"/>
</dbReference>
<keyword evidence="8 13" id="KW-0040">ANK repeat</keyword>
<dbReference type="SMART" id="SM00248">
    <property type="entry name" value="ANK"/>
    <property type="match status" value="3"/>
</dbReference>
<dbReference type="FunFam" id="1.25.40.20:FF:000106">
    <property type="entry name" value="Ankyrin repeat domain-containing protein 2"/>
    <property type="match status" value="1"/>
</dbReference>
<evidence type="ECO:0000256" key="12">
    <source>
        <dbReference type="ARBA" id="ARBA00060453"/>
    </source>
</evidence>
<organism evidence="16 17">
    <name type="scientific">Canna indica</name>
    <name type="common">Indian-shot</name>
    <dbReference type="NCBI Taxonomy" id="4628"/>
    <lineage>
        <taxon>Eukaryota</taxon>
        <taxon>Viridiplantae</taxon>
        <taxon>Streptophyta</taxon>
        <taxon>Embryophyta</taxon>
        <taxon>Tracheophyta</taxon>
        <taxon>Spermatophyta</taxon>
        <taxon>Magnoliopsida</taxon>
        <taxon>Liliopsida</taxon>
        <taxon>Zingiberales</taxon>
        <taxon>Cannaceae</taxon>
        <taxon>Canna</taxon>
    </lineage>
</organism>
<keyword evidence="9" id="KW-0446">Lipid-binding</keyword>
<feature type="repeat" description="ANK" evidence="13">
    <location>
        <begin position="313"/>
        <end position="345"/>
    </location>
</feature>
<comment type="subcellular location">
    <subcellularLocation>
        <location evidence="2">Cytoplasm</location>
    </subcellularLocation>
    <subcellularLocation>
        <location evidence="1">Nucleus</location>
    </subcellularLocation>
    <subcellularLocation>
        <location evidence="12">Plastid</location>
        <location evidence="12">Chloroplast outer membrane</location>
        <topology evidence="12">Peripheral membrane protein</topology>
        <orientation evidence="12">Cytoplasmic side</orientation>
    </subcellularLocation>
</comment>
<evidence type="ECO:0000256" key="9">
    <source>
        <dbReference type="ARBA" id="ARBA00023121"/>
    </source>
</evidence>
<keyword evidence="7" id="KW-1002">Plastid outer membrane</keyword>
<keyword evidence="3" id="KW-0963">Cytoplasm</keyword>
<evidence type="ECO:0000256" key="1">
    <source>
        <dbReference type="ARBA" id="ARBA00004123"/>
    </source>
</evidence>
<proteinExistence type="predicted"/>
<dbReference type="InterPro" id="IPR041243">
    <property type="entry name" value="STI1/HOP_DP"/>
</dbReference>